<feature type="compositionally biased region" description="Low complexity" evidence="2">
    <location>
        <begin position="167"/>
        <end position="184"/>
    </location>
</feature>
<feature type="compositionally biased region" description="Low complexity" evidence="2">
    <location>
        <begin position="89"/>
        <end position="107"/>
    </location>
</feature>
<evidence type="ECO:0000256" key="1">
    <source>
        <dbReference type="SAM" id="Coils"/>
    </source>
</evidence>
<feature type="region of interest" description="Disordered" evidence="2">
    <location>
        <begin position="58"/>
        <end position="190"/>
    </location>
</feature>
<feature type="compositionally biased region" description="Polar residues" evidence="2">
    <location>
        <begin position="735"/>
        <end position="753"/>
    </location>
</feature>
<protein>
    <submittedName>
        <fullName evidence="3">Uncharacterized protein</fullName>
    </submittedName>
</protein>
<feature type="compositionally biased region" description="Acidic residues" evidence="2">
    <location>
        <begin position="716"/>
        <end position="732"/>
    </location>
</feature>
<proteinExistence type="predicted"/>
<feature type="compositionally biased region" description="Low complexity" evidence="2">
    <location>
        <begin position="10"/>
        <end position="24"/>
    </location>
</feature>
<feature type="compositionally biased region" description="Polar residues" evidence="2">
    <location>
        <begin position="133"/>
        <end position="147"/>
    </location>
</feature>
<gene>
    <name evidence="3" type="ORF">PCOS0759_LOCUS2655</name>
</gene>
<feature type="coiled-coil region" evidence="1">
    <location>
        <begin position="256"/>
        <end position="714"/>
    </location>
</feature>
<dbReference type="AlphaFoldDB" id="A0A7S1PGL2"/>
<feature type="region of interest" description="Disordered" evidence="2">
    <location>
        <begin position="1"/>
        <end position="32"/>
    </location>
</feature>
<feature type="compositionally biased region" description="Low complexity" evidence="2">
    <location>
        <begin position="116"/>
        <end position="132"/>
    </location>
</feature>
<keyword evidence="1" id="KW-0175">Coiled coil</keyword>
<dbReference type="EMBL" id="HBGD01003214">
    <property type="protein sequence ID" value="CAD9079421.1"/>
    <property type="molecule type" value="Transcribed_RNA"/>
</dbReference>
<dbReference type="Gene3D" id="1.10.287.1490">
    <property type="match status" value="1"/>
</dbReference>
<name>A0A7S1PGL2_9EUKA</name>
<reference evidence="3" key="1">
    <citation type="submission" date="2021-01" db="EMBL/GenBank/DDBJ databases">
        <authorList>
            <person name="Corre E."/>
            <person name="Pelletier E."/>
            <person name="Niang G."/>
            <person name="Scheremetjew M."/>
            <person name="Finn R."/>
            <person name="Kale V."/>
            <person name="Holt S."/>
            <person name="Cochrane G."/>
            <person name="Meng A."/>
            <person name="Brown T."/>
            <person name="Cohen L."/>
        </authorList>
    </citation>
    <scope>NUCLEOTIDE SEQUENCE</scope>
    <source>
        <strain evidence="3">WS</strain>
    </source>
</reference>
<evidence type="ECO:0000256" key="2">
    <source>
        <dbReference type="SAM" id="MobiDB-lite"/>
    </source>
</evidence>
<accession>A0A7S1PGL2</accession>
<feature type="compositionally biased region" description="Polar residues" evidence="2">
    <location>
        <begin position="154"/>
        <end position="166"/>
    </location>
</feature>
<feature type="region of interest" description="Disordered" evidence="2">
    <location>
        <begin position="714"/>
        <end position="784"/>
    </location>
</feature>
<sequence>MSSPNNHRLTSPTTPNTSSDSSQHSSHHQNAKIREFYSFLSSMTPKVRKSARFMKELDGGESAADGGEDRHFLASEGSASVDGRGGGAATVTAARKYAASSRRTTTTNGTPVFTPSSSTHSSSRTYHSSSSTGANDSVTVHQHSPLSKQHIHHPSNTSTDNISPLISRSSRSNNTTFNSSSHSFVGGPQQESSFNLSIQNHSSITQDDSMHEVEFDKSMEETAVRTTVQEYQQQHNTTNATPTQVSELYTEVKGKMDKLRTRADKRQSKIMSLMNQVSKLRRREGELKLELADTTQDHMGQIKELQMELTDTKEQLELMQQNLTQHEEETVTRIAAMRRQMDQEIDERMDEEKEEWDRNTHQQVAAQEEQFHRQLRELKAEHKKDLEEVENLLHDERMAHEDALQTMENEKQNAIQDTIQKYTLQIDDLRGEIRSKSKQYHRELSEQLAEERAKWQLEREELEADHKHKLEKSLSQERELLTKQFDRDLNDKISELIAEMQQKMEATQHDIEQHHVEEMRSKERQNSQWLAQVQANCDQQIEKLTEKLRTSEDAIMQQKSEFSKEKASILRSNDSLKKENESLYKRIMQYEARIDSQNAEIEQLESDLDSVENSTQNATQKLQQERDSLLTKIKSYESNLKELQIEVDTLHQDYATQIDAYQAKRDSEANQLMNASKKLIIQKDHTIQELNAQLKQYESLLSETDSLLRKQREDLLSDDEDDTTTMGDDESDSGANATRDTGANRRVSFSSTVHKMGGSANRRQSSGRARLDSSTDEDDEQEEF</sequence>
<evidence type="ECO:0000313" key="3">
    <source>
        <dbReference type="EMBL" id="CAD9079421.1"/>
    </source>
</evidence>
<organism evidence="3">
    <name type="scientific">Percolomonas cosmopolitus</name>
    <dbReference type="NCBI Taxonomy" id="63605"/>
    <lineage>
        <taxon>Eukaryota</taxon>
        <taxon>Discoba</taxon>
        <taxon>Heterolobosea</taxon>
        <taxon>Tetramitia</taxon>
        <taxon>Eutetramitia</taxon>
        <taxon>Percolomonadidae</taxon>
        <taxon>Percolomonas</taxon>
    </lineage>
</organism>
<feature type="compositionally biased region" description="Acidic residues" evidence="2">
    <location>
        <begin position="774"/>
        <end position="784"/>
    </location>
</feature>